<evidence type="ECO:0000259" key="2">
    <source>
        <dbReference type="Pfam" id="PF22725"/>
    </source>
</evidence>
<dbReference type="HOGENOM" id="CLU_023194_1_0_9"/>
<reference evidence="3 4" key="1">
    <citation type="submission" date="2011-08" db="EMBL/GenBank/DDBJ databases">
        <title>The Genome Sequence of Clostridium hathewayi WAL-18680.</title>
        <authorList>
            <consortium name="The Broad Institute Genome Sequencing Platform"/>
            <person name="Earl A."/>
            <person name="Ward D."/>
            <person name="Feldgarden M."/>
            <person name="Gevers D."/>
            <person name="Finegold S.M."/>
            <person name="Summanen P.H."/>
            <person name="Molitoris D.R."/>
            <person name="Song M."/>
            <person name="Daigneault M."/>
            <person name="Allen-Vercoe E."/>
            <person name="Young S.K."/>
            <person name="Zeng Q."/>
            <person name="Gargeya S."/>
            <person name="Fitzgerald M."/>
            <person name="Haas B."/>
            <person name="Abouelleil A."/>
            <person name="Alvarado L."/>
            <person name="Arachchi H.M."/>
            <person name="Berlin A."/>
            <person name="Brown A."/>
            <person name="Chapman S.B."/>
            <person name="Chen Z."/>
            <person name="Dunbar C."/>
            <person name="Freedman E."/>
            <person name="Gearin G."/>
            <person name="Gellesch M."/>
            <person name="Goldberg J."/>
            <person name="Griggs A."/>
            <person name="Gujja S."/>
            <person name="Heiman D."/>
            <person name="Howarth C."/>
            <person name="Larson L."/>
            <person name="Lui A."/>
            <person name="MacDonald P.J.P."/>
            <person name="Montmayeur A."/>
            <person name="Murphy C."/>
            <person name="Neiman D."/>
            <person name="Pearson M."/>
            <person name="Priest M."/>
            <person name="Roberts A."/>
            <person name="Saif S."/>
            <person name="Shea T."/>
            <person name="Shenoy N."/>
            <person name="Sisk P."/>
            <person name="Stolte C."/>
            <person name="Sykes S."/>
            <person name="Wortman J."/>
            <person name="Nusbaum C."/>
            <person name="Birren B."/>
        </authorList>
    </citation>
    <scope>NUCLEOTIDE SEQUENCE [LARGE SCALE GENOMIC DNA]</scope>
    <source>
        <strain evidence="3 4">WAL-18680</strain>
    </source>
</reference>
<dbReference type="Pfam" id="PF01408">
    <property type="entry name" value="GFO_IDH_MocA"/>
    <property type="match status" value="1"/>
</dbReference>
<dbReference type="OrthoDB" id="9815825at2"/>
<accession>G5INF0</accession>
<evidence type="ECO:0008006" key="5">
    <source>
        <dbReference type="Google" id="ProtNLM"/>
    </source>
</evidence>
<dbReference type="PATRIC" id="fig|742737.3.peg.5020"/>
<dbReference type="PANTHER" id="PTHR43249">
    <property type="entry name" value="UDP-N-ACETYL-2-AMINO-2-DEOXY-D-GLUCURONATE OXIDASE"/>
    <property type="match status" value="1"/>
</dbReference>
<keyword evidence="4" id="KW-1185">Reference proteome</keyword>
<dbReference type="InterPro" id="IPR052515">
    <property type="entry name" value="Gfo/Idh/MocA_Oxidoreductase"/>
</dbReference>
<organism evidence="3 4">
    <name type="scientific">Hungatella hathewayi WAL-18680</name>
    <dbReference type="NCBI Taxonomy" id="742737"/>
    <lineage>
        <taxon>Bacteria</taxon>
        <taxon>Bacillati</taxon>
        <taxon>Bacillota</taxon>
        <taxon>Clostridia</taxon>
        <taxon>Lachnospirales</taxon>
        <taxon>Lachnospiraceae</taxon>
        <taxon>Hungatella</taxon>
    </lineage>
</organism>
<dbReference type="SUPFAM" id="SSF51735">
    <property type="entry name" value="NAD(P)-binding Rossmann-fold domains"/>
    <property type="match status" value="1"/>
</dbReference>
<dbReference type="Pfam" id="PF22725">
    <property type="entry name" value="GFO_IDH_MocA_C3"/>
    <property type="match status" value="1"/>
</dbReference>
<dbReference type="Proteomes" id="UP000005384">
    <property type="component" value="Unassembled WGS sequence"/>
</dbReference>
<dbReference type="Gene3D" id="3.30.360.10">
    <property type="entry name" value="Dihydrodipicolinate Reductase, domain 2"/>
    <property type="match status" value="1"/>
</dbReference>
<dbReference type="AlphaFoldDB" id="G5INF0"/>
<evidence type="ECO:0000259" key="1">
    <source>
        <dbReference type="Pfam" id="PF01408"/>
    </source>
</evidence>
<dbReference type="RefSeq" id="WP_006783016.1">
    <property type="nucleotide sequence ID" value="NZ_CP040506.1"/>
</dbReference>
<dbReference type="GO" id="GO:0000166">
    <property type="term" value="F:nucleotide binding"/>
    <property type="evidence" value="ECO:0007669"/>
    <property type="project" value="InterPro"/>
</dbReference>
<dbReference type="InterPro" id="IPR055170">
    <property type="entry name" value="GFO_IDH_MocA-like_dom"/>
</dbReference>
<evidence type="ECO:0000313" key="4">
    <source>
        <dbReference type="Proteomes" id="UP000005384"/>
    </source>
</evidence>
<feature type="domain" description="GFO/IDH/MocA-like oxidoreductase" evidence="2">
    <location>
        <begin position="134"/>
        <end position="258"/>
    </location>
</feature>
<dbReference type="Gene3D" id="3.40.50.720">
    <property type="entry name" value="NAD(P)-binding Rossmann-like Domain"/>
    <property type="match status" value="1"/>
</dbReference>
<dbReference type="SUPFAM" id="SSF55347">
    <property type="entry name" value="Glyceraldehyde-3-phosphate dehydrogenase-like, C-terminal domain"/>
    <property type="match status" value="1"/>
</dbReference>
<protein>
    <recommendedName>
        <fullName evidence="5">Gfo/Idh/MocA-like oxidoreductase N-terminal domain-containing protein</fullName>
    </recommendedName>
</protein>
<dbReference type="InterPro" id="IPR000683">
    <property type="entry name" value="Gfo/Idh/MocA-like_OxRdtase_N"/>
</dbReference>
<name>G5INF0_9FIRM</name>
<dbReference type="InterPro" id="IPR036291">
    <property type="entry name" value="NAD(P)-bd_dom_sf"/>
</dbReference>
<gene>
    <name evidence="3" type="ORF">HMPREF9473_05028</name>
</gene>
<feature type="domain" description="Gfo/Idh/MocA-like oxidoreductase N-terminal" evidence="1">
    <location>
        <begin position="5"/>
        <end position="122"/>
    </location>
</feature>
<proteinExistence type="predicted"/>
<evidence type="ECO:0000313" key="3">
    <source>
        <dbReference type="EMBL" id="EHI57121.1"/>
    </source>
</evidence>
<sequence length="368" mass="40885">MEQVRAVVIGFGGMGRQYAQLVRDGEIAGMRLTGICCRNEKGQAVIREEYPGVAVYTDVDDTFAHEKEFDAVIVVTPHATHVEIGKRAFAAGKHVLCDKPAGVSVKEVEGLLAEARRAGTSFAMMFNCRVAPSFAKAKEIVAAGGLGTVTRAVWVCNNWFRTTCYHKSAPWRSSWAGEHGGLLINQCQHYLDLWQWILGMPDQLDASIDFGKYNDFDVDDSVDIRFLYDSGLRGSFISASGENPGVNRFEIWGTKGMISIEGNEKLTLRENVMETTRFQKENTEIYGTLAYTTEEMCLPQEDNAYRLMLQNFADHLLNGAPLIAPGEEGLKSVELANASYLSAWTEEKVALPIDRNVYEQMLRTKAGE</sequence>
<dbReference type="EMBL" id="ADLN01000127">
    <property type="protein sequence ID" value="EHI57121.1"/>
    <property type="molecule type" value="Genomic_DNA"/>
</dbReference>
<comment type="caution">
    <text evidence="3">The sequence shown here is derived from an EMBL/GenBank/DDBJ whole genome shotgun (WGS) entry which is preliminary data.</text>
</comment>
<dbReference type="PANTHER" id="PTHR43249:SF1">
    <property type="entry name" value="D-GLUCOSIDE 3-DEHYDROGENASE"/>
    <property type="match status" value="1"/>
</dbReference>